<proteinExistence type="predicted"/>
<feature type="region of interest" description="Disordered" evidence="1">
    <location>
        <begin position="118"/>
        <end position="138"/>
    </location>
</feature>
<evidence type="ECO:0000313" key="3">
    <source>
        <dbReference type="Proteomes" id="UP000008237"/>
    </source>
</evidence>
<reference evidence="2 3" key="1">
    <citation type="journal article" date="2010" name="Science">
        <title>Genomic comparison of the ants Camponotus floridanus and Harpegnathos saltator.</title>
        <authorList>
            <person name="Bonasio R."/>
            <person name="Zhang G."/>
            <person name="Ye C."/>
            <person name="Mutti N.S."/>
            <person name="Fang X."/>
            <person name="Qin N."/>
            <person name="Donahue G."/>
            <person name="Yang P."/>
            <person name="Li Q."/>
            <person name="Li C."/>
            <person name="Zhang P."/>
            <person name="Huang Z."/>
            <person name="Berger S.L."/>
            <person name="Reinberg D."/>
            <person name="Wang J."/>
            <person name="Liebig J."/>
        </authorList>
    </citation>
    <scope>NUCLEOTIDE SEQUENCE [LARGE SCALE GENOMIC DNA]</scope>
    <source>
        <strain evidence="2 3">R22 G/1</strain>
    </source>
</reference>
<accession>E2BXQ1</accession>
<name>E2BXQ1_HARSA</name>
<sequence length="138" mass="14623">MFIQGKLNTNTVNLKTRYRAIGAVLCPMPPLSSAGGHGVPHAGLVQYMRPAAPCPRPGSGVRRGGPLALAHAWRPCVGASRRRRDGRRSLNCEPEVAPVEESPLFFEGHPDRLGLVTVHGGSATGLSPLRDGKGGKEE</sequence>
<dbReference type="EMBL" id="GL451288">
    <property type="protein sequence ID" value="EFN79525.1"/>
    <property type="molecule type" value="Genomic_DNA"/>
</dbReference>
<dbReference type="AlphaFoldDB" id="E2BXQ1"/>
<evidence type="ECO:0000256" key="1">
    <source>
        <dbReference type="SAM" id="MobiDB-lite"/>
    </source>
</evidence>
<dbReference type="Proteomes" id="UP000008237">
    <property type="component" value="Unassembled WGS sequence"/>
</dbReference>
<keyword evidence="3" id="KW-1185">Reference proteome</keyword>
<evidence type="ECO:0000313" key="2">
    <source>
        <dbReference type="EMBL" id="EFN79525.1"/>
    </source>
</evidence>
<protein>
    <submittedName>
        <fullName evidence="2">Uncharacterized protein</fullName>
    </submittedName>
</protein>
<dbReference type="InParanoid" id="E2BXQ1"/>
<gene>
    <name evidence="2" type="ORF">EAI_07952</name>
</gene>
<organism evidence="3">
    <name type="scientific">Harpegnathos saltator</name>
    <name type="common">Jerdon's jumping ant</name>
    <dbReference type="NCBI Taxonomy" id="610380"/>
    <lineage>
        <taxon>Eukaryota</taxon>
        <taxon>Metazoa</taxon>
        <taxon>Ecdysozoa</taxon>
        <taxon>Arthropoda</taxon>
        <taxon>Hexapoda</taxon>
        <taxon>Insecta</taxon>
        <taxon>Pterygota</taxon>
        <taxon>Neoptera</taxon>
        <taxon>Endopterygota</taxon>
        <taxon>Hymenoptera</taxon>
        <taxon>Apocrita</taxon>
        <taxon>Aculeata</taxon>
        <taxon>Formicoidea</taxon>
        <taxon>Formicidae</taxon>
        <taxon>Ponerinae</taxon>
        <taxon>Ponerini</taxon>
        <taxon>Harpegnathos</taxon>
    </lineage>
</organism>